<keyword evidence="5" id="KW-1185">Reference proteome</keyword>
<evidence type="ECO:0000259" key="1">
    <source>
        <dbReference type="PROSITE" id="PS50943"/>
    </source>
</evidence>
<organism evidence="2 4">
    <name type="scientific">Micromonospora peucetia</name>
    <dbReference type="NCBI Taxonomy" id="47871"/>
    <lineage>
        <taxon>Bacteria</taxon>
        <taxon>Bacillati</taxon>
        <taxon>Actinomycetota</taxon>
        <taxon>Actinomycetes</taxon>
        <taxon>Micromonosporales</taxon>
        <taxon>Micromonosporaceae</taxon>
        <taxon>Micromonospora</taxon>
    </lineage>
</organism>
<evidence type="ECO:0000313" key="5">
    <source>
        <dbReference type="Proteomes" id="UP001334804"/>
    </source>
</evidence>
<dbReference type="RefSeq" id="WP_091622624.1">
    <property type="nucleotide sequence ID" value="NZ_CP109071.1"/>
</dbReference>
<dbReference type="Gene3D" id="1.10.260.40">
    <property type="entry name" value="lambda repressor-like DNA-binding domains"/>
    <property type="match status" value="1"/>
</dbReference>
<name>A0A1C6UFN5_9ACTN</name>
<dbReference type="GO" id="GO:0003677">
    <property type="term" value="F:DNA binding"/>
    <property type="evidence" value="ECO:0007669"/>
    <property type="project" value="InterPro"/>
</dbReference>
<accession>A0A1C6UFN5</accession>
<dbReference type="Proteomes" id="UP000199343">
    <property type="component" value="Unassembled WGS sequence"/>
</dbReference>
<dbReference type="SMART" id="SM00530">
    <property type="entry name" value="HTH_XRE"/>
    <property type="match status" value="1"/>
</dbReference>
<dbReference type="AlphaFoldDB" id="A0A1C6UFN5"/>
<feature type="domain" description="HTH cro/C1-type" evidence="1">
    <location>
        <begin position="16"/>
        <end position="69"/>
    </location>
</feature>
<dbReference type="CDD" id="cd00093">
    <property type="entry name" value="HTH_XRE"/>
    <property type="match status" value="1"/>
</dbReference>
<reference evidence="2 4" key="1">
    <citation type="submission" date="2016-06" db="EMBL/GenBank/DDBJ databases">
        <authorList>
            <person name="Kjaerup R.B."/>
            <person name="Dalgaard T.S."/>
            <person name="Juul-Madsen H.R."/>
        </authorList>
    </citation>
    <scope>NUCLEOTIDE SEQUENCE [LARGE SCALE GENOMIC DNA]</scope>
    <source>
        <strain evidence="2 4">DSM 43363</strain>
    </source>
</reference>
<evidence type="ECO:0000313" key="2">
    <source>
        <dbReference type="EMBL" id="SCL52761.1"/>
    </source>
</evidence>
<dbReference type="Pfam" id="PF19054">
    <property type="entry name" value="DUF5753"/>
    <property type="match status" value="1"/>
</dbReference>
<dbReference type="EMBL" id="CP109071">
    <property type="protein sequence ID" value="WSA33980.1"/>
    <property type="molecule type" value="Genomic_DNA"/>
</dbReference>
<evidence type="ECO:0000313" key="4">
    <source>
        <dbReference type="Proteomes" id="UP000199343"/>
    </source>
</evidence>
<dbReference type="InterPro" id="IPR001387">
    <property type="entry name" value="Cro/C1-type_HTH"/>
</dbReference>
<dbReference type="OrthoDB" id="3422637at2"/>
<dbReference type="InterPro" id="IPR043917">
    <property type="entry name" value="DUF5753"/>
</dbReference>
<reference evidence="3 5" key="2">
    <citation type="submission" date="2022-10" db="EMBL/GenBank/DDBJ databases">
        <title>The complete genomes of actinobacterial strains from the NBC collection.</title>
        <authorList>
            <person name="Joergensen T.S."/>
            <person name="Alvarez Arevalo M."/>
            <person name="Sterndorff E.B."/>
            <person name="Faurdal D."/>
            <person name="Vuksanovic O."/>
            <person name="Mourched A.-S."/>
            <person name="Charusanti P."/>
            <person name="Shaw S."/>
            <person name="Blin K."/>
            <person name="Weber T."/>
        </authorList>
    </citation>
    <scope>NUCLEOTIDE SEQUENCE [LARGE SCALE GENOMIC DNA]</scope>
    <source>
        <strain evidence="3 5">NBC 01809</strain>
    </source>
</reference>
<protein>
    <submittedName>
        <fullName evidence="2">Helix-turn-helix domain-containing protein</fullName>
    </submittedName>
    <submittedName>
        <fullName evidence="3">Helix-turn-helix transcriptional regulator</fullName>
    </submittedName>
</protein>
<dbReference type="STRING" id="47871.GA0070608_1067"/>
<dbReference type="EMBL" id="FMIC01000002">
    <property type="protein sequence ID" value="SCL52761.1"/>
    <property type="molecule type" value="Genomic_DNA"/>
</dbReference>
<dbReference type="SUPFAM" id="SSF47413">
    <property type="entry name" value="lambda repressor-like DNA-binding domains"/>
    <property type="match status" value="1"/>
</dbReference>
<sequence>MTGSQLSTLDLLAGELRRLRVERGLSQEELARLINYSGSLVGMVEIGRRTPSLDFVRRADEALESGGLLGRILPLVSLETAPAWFRPWVAVEQEAATLWWFEISVLPGLLQTEEYARVVLQDGGLVPDAEVEERVAARLQRQQILDRAQPPQLVAVIDEMILRRPVADRFGVMSEQVDHLIELAARPHVHLHVIPAEVGVHAGMAGPFILAGYDDGGWVAHLDSPLRAQVLDRAEEIASLHRRWESVRSEALSRRQSLALMQEVAKTWS</sequence>
<gene>
    <name evidence="2" type="ORF">GA0070608_1067</name>
    <name evidence="3" type="ORF">OIE14_08030</name>
</gene>
<dbReference type="PROSITE" id="PS50943">
    <property type="entry name" value="HTH_CROC1"/>
    <property type="match status" value="1"/>
</dbReference>
<dbReference type="InterPro" id="IPR010982">
    <property type="entry name" value="Lambda_DNA-bd_dom_sf"/>
</dbReference>
<evidence type="ECO:0000313" key="3">
    <source>
        <dbReference type="EMBL" id="WSA33980.1"/>
    </source>
</evidence>
<proteinExistence type="predicted"/>
<dbReference type="Proteomes" id="UP001334804">
    <property type="component" value="Chromosome"/>
</dbReference>
<dbReference type="Pfam" id="PF13560">
    <property type="entry name" value="HTH_31"/>
    <property type="match status" value="1"/>
</dbReference>